<dbReference type="Proteomes" id="UP000828390">
    <property type="component" value="Unassembled WGS sequence"/>
</dbReference>
<keyword evidence="1" id="KW-0175">Coiled coil</keyword>
<name>A0A9D4RYL3_DREPO</name>
<gene>
    <name evidence="2" type="ORF">DPMN_009867</name>
</gene>
<organism evidence="2 3">
    <name type="scientific">Dreissena polymorpha</name>
    <name type="common">Zebra mussel</name>
    <name type="synonym">Mytilus polymorpha</name>
    <dbReference type="NCBI Taxonomy" id="45954"/>
    <lineage>
        <taxon>Eukaryota</taxon>
        <taxon>Metazoa</taxon>
        <taxon>Spiralia</taxon>
        <taxon>Lophotrochozoa</taxon>
        <taxon>Mollusca</taxon>
        <taxon>Bivalvia</taxon>
        <taxon>Autobranchia</taxon>
        <taxon>Heteroconchia</taxon>
        <taxon>Euheterodonta</taxon>
        <taxon>Imparidentia</taxon>
        <taxon>Neoheterodontei</taxon>
        <taxon>Myida</taxon>
        <taxon>Dreissenoidea</taxon>
        <taxon>Dreissenidae</taxon>
        <taxon>Dreissena</taxon>
    </lineage>
</organism>
<comment type="caution">
    <text evidence="2">The sequence shown here is derived from an EMBL/GenBank/DDBJ whole genome shotgun (WGS) entry which is preliminary data.</text>
</comment>
<evidence type="ECO:0000313" key="2">
    <source>
        <dbReference type="EMBL" id="KAH3885869.1"/>
    </source>
</evidence>
<keyword evidence="3" id="KW-1185">Reference proteome</keyword>
<dbReference type="EMBL" id="JAIWYP010000001">
    <property type="protein sequence ID" value="KAH3885869.1"/>
    <property type="molecule type" value="Genomic_DNA"/>
</dbReference>
<accession>A0A9D4RYL3</accession>
<dbReference type="AlphaFoldDB" id="A0A9D4RYL3"/>
<evidence type="ECO:0000313" key="3">
    <source>
        <dbReference type="Proteomes" id="UP000828390"/>
    </source>
</evidence>
<reference evidence="2" key="1">
    <citation type="journal article" date="2019" name="bioRxiv">
        <title>The Genome of the Zebra Mussel, Dreissena polymorpha: A Resource for Invasive Species Research.</title>
        <authorList>
            <person name="McCartney M.A."/>
            <person name="Auch B."/>
            <person name="Kono T."/>
            <person name="Mallez S."/>
            <person name="Zhang Y."/>
            <person name="Obille A."/>
            <person name="Becker A."/>
            <person name="Abrahante J.E."/>
            <person name="Garbe J."/>
            <person name="Badalamenti J.P."/>
            <person name="Herman A."/>
            <person name="Mangelson H."/>
            <person name="Liachko I."/>
            <person name="Sullivan S."/>
            <person name="Sone E.D."/>
            <person name="Koren S."/>
            <person name="Silverstein K.A.T."/>
            <person name="Beckman K.B."/>
            <person name="Gohl D.M."/>
        </authorList>
    </citation>
    <scope>NUCLEOTIDE SEQUENCE</scope>
    <source>
        <strain evidence="2">Duluth1</strain>
        <tissue evidence="2">Whole animal</tissue>
    </source>
</reference>
<protein>
    <submittedName>
        <fullName evidence="2">Uncharacterized protein</fullName>
    </submittedName>
</protein>
<proteinExistence type="predicted"/>
<feature type="coiled-coil region" evidence="1">
    <location>
        <begin position="11"/>
        <end position="38"/>
    </location>
</feature>
<reference evidence="2" key="2">
    <citation type="submission" date="2020-11" db="EMBL/GenBank/DDBJ databases">
        <authorList>
            <person name="McCartney M.A."/>
            <person name="Auch B."/>
            <person name="Kono T."/>
            <person name="Mallez S."/>
            <person name="Becker A."/>
            <person name="Gohl D.M."/>
            <person name="Silverstein K.A.T."/>
            <person name="Koren S."/>
            <person name="Bechman K.B."/>
            <person name="Herman A."/>
            <person name="Abrahante J.E."/>
            <person name="Garbe J."/>
        </authorList>
    </citation>
    <scope>NUCLEOTIDE SEQUENCE</scope>
    <source>
        <strain evidence="2">Duluth1</strain>
        <tissue evidence="2">Whole animal</tissue>
    </source>
</reference>
<evidence type="ECO:0000256" key="1">
    <source>
        <dbReference type="SAM" id="Coils"/>
    </source>
</evidence>
<sequence>MPFPRRKAGARMRVNNALEKKRQECKKLLAKHIELKTKYKTKMIAIQIMKVRMQRSALSIDTQPSTMSPKTLTKYQIKDMRSASKIPQNVKRQLLLGKTVLSEIRASRKYKSKSSSRLLSIRLLKKYRLIGKFSQNTA</sequence>